<organism evidence="1 2">
    <name type="scientific">Rotaria magnacalcarata</name>
    <dbReference type="NCBI Taxonomy" id="392030"/>
    <lineage>
        <taxon>Eukaryota</taxon>
        <taxon>Metazoa</taxon>
        <taxon>Spiralia</taxon>
        <taxon>Gnathifera</taxon>
        <taxon>Rotifera</taxon>
        <taxon>Eurotatoria</taxon>
        <taxon>Bdelloidea</taxon>
        <taxon>Philodinida</taxon>
        <taxon>Philodinidae</taxon>
        <taxon>Rotaria</taxon>
    </lineage>
</organism>
<protein>
    <submittedName>
        <fullName evidence="1">Uncharacterized protein</fullName>
    </submittedName>
</protein>
<reference evidence="1" key="1">
    <citation type="submission" date="2021-02" db="EMBL/GenBank/DDBJ databases">
        <authorList>
            <person name="Nowell W R."/>
        </authorList>
    </citation>
    <scope>NUCLEOTIDE SEQUENCE</scope>
</reference>
<feature type="non-terminal residue" evidence="1">
    <location>
        <position position="1"/>
    </location>
</feature>
<evidence type="ECO:0000313" key="2">
    <source>
        <dbReference type="Proteomes" id="UP000681967"/>
    </source>
</evidence>
<proteinExistence type="predicted"/>
<dbReference type="Proteomes" id="UP000681967">
    <property type="component" value="Unassembled WGS sequence"/>
</dbReference>
<dbReference type="AlphaFoldDB" id="A0A8S3GZ13"/>
<comment type="caution">
    <text evidence="1">The sequence shown here is derived from an EMBL/GenBank/DDBJ whole genome shotgun (WGS) entry which is preliminary data.</text>
</comment>
<dbReference type="EMBL" id="CAJOBH010282856">
    <property type="protein sequence ID" value="CAF5172377.1"/>
    <property type="molecule type" value="Genomic_DNA"/>
</dbReference>
<accession>A0A8S3GZ13</accession>
<name>A0A8S3GZ13_9BILA</name>
<gene>
    <name evidence="1" type="ORF">BYL167_LOCUS77558</name>
</gene>
<sequence length="77" mass="8840">PSEILKLRTVEDSVPMYYVFNGLLLKCHHDTVVTENPLDIEFGTNHGYEIECGVYSVYIHVNNDARRLLENSLSMIL</sequence>
<evidence type="ECO:0000313" key="1">
    <source>
        <dbReference type="EMBL" id="CAF5172377.1"/>
    </source>
</evidence>